<evidence type="ECO:0000256" key="1">
    <source>
        <dbReference type="ARBA" id="ARBA00004477"/>
    </source>
</evidence>
<keyword evidence="2 6" id="KW-0812">Transmembrane</keyword>
<dbReference type="PANTHER" id="PTHR10994:SF157">
    <property type="entry name" value="RETICULON-LIKE PROTEIN B14"/>
    <property type="match status" value="1"/>
</dbReference>
<organism evidence="8 9">
    <name type="scientific">Helianthus annuus</name>
    <name type="common">Common sunflower</name>
    <dbReference type="NCBI Taxonomy" id="4232"/>
    <lineage>
        <taxon>Eukaryota</taxon>
        <taxon>Viridiplantae</taxon>
        <taxon>Streptophyta</taxon>
        <taxon>Embryophyta</taxon>
        <taxon>Tracheophyta</taxon>
        <taxon>Spermatophyta</taxon>
        <taxon>Magnoliopsida</taxon>
        <taxon>eudicotyledons</taxon>
        <taxon>Gunneridae</taxon>
        <taxon>Pentapetalae</taxon>
        <taxon>asterids</taxon>
        <taxon>campanulids</taxon>
        <taxon>Asterales</taxon>
        <taxon>Asteraceae</taxon>
        <taxon>Asteroideae</taxon>
        <taxon>Heliantheae alliance</taxon>
        <taxon>Heliantheae</taxon>
        <taxon>Helianthus</taxon>
    </lineage>
</organism>
<dbReference type="InterPro" id="IPR045064">
    <property type="entry name" value="Reticulon-like"/>
</dbReference>
<evidence type="ECO:0000313" key="9">
    <source>
        <dbReference type="Proteomes" id="UP000215914"/>
    </source>
</evidence>
<keyword evidence="5 6" id="KW-0472">Membrane</keyword>
<dbReference type="EMBL" id="CM007906">
    <property type="protein sequence ID" value="OTF87909.1"/>
    <property type="molecule type" value="Genomic_DNA"/>
</dbReference>
<evidence type="ECO:0000256" key="5">
    <source>
        <dbReference type="ARBA" id="ARBA00023136"/>
    </source>
</evidence>
<evidence type="ECO:0000259" key="7">
    <source>
        <dbReference type="PROSITE" id="PS50845"/>
    </source>
</evidence>
<evidence type="ECO:0000256" key="3">
    <source>
        <dbReference type="ARBA" id="ARBA00022824"/>
    </source>
</evidence>
<dbReference type="Proteomes" id="UP000215914">
    <property type="component" value="Chromosome 17"/>
</dbReference>
<dbReference type="Pfam" id="PF02453">
    <property type="entry name" value="Reticulon"/>
    <property type="match status" value="2"/>
</dbReference>
<feature type="transmembrane region" description="Helical" evidence="6">
    <location>
        <begin position="112"/>
        <end position="131"/>
    </location>
</feature>
<keyword evidence="3 6" id="KW-0256">Endoplasmic reticulum</keyword>
<comment type="subcellular location">
    <subcellularLocation>
        <location evidence="1 6">Endoplasmic reticulum membrane</location>
        <topology evidence="1 6">Multi-pass membrane protein</topology>
    </subcellularLocation>
</comment>
<protein>
    <recommendedName>
        <fullName evidence="6">Reticulon-like protein</fullName>
    </recommendedName>
</protein>
<keyword evidence="4 6" id="KW-1133">Transmembrane helix</keyword>
<dbReference type="PANTHER" id="PTHR10994">
    <property type="entry name" value="RETICULON"/>
    <property type="match status" value="1"/>
</dbReference>
<reference evidence="9" key="1">
    <citation type="journal article" date="2017" name="Nature">
        <title>The sunflower genome provides insights into oil metabolism, flowering and Asterid evolution.</title>
        <authorList>
            <person name="Badouin H."/>
            <person name="Gouzy J."/>
            <person name="Grassa C.J."/>
            <person name="Murat F."/>
            <person name="Staton S.E."/>
            <person name="Cottret L."/>
            <person name="Lelandais-Briere C."/>
            <person name="Owens G.L."/>
            <person name="Carrere S."/>
            <person name="Mayjonade B."/>
            <person name="Legrand L."/>
            <person name="Gill N."/>
            <person name="Kane N.C."/>
            <person name="Bowers J.E."/>
            <person name="Hubner S."/>
            <person name="Bellec A."/>
            <person name="Berard A."/>
            <person name="Berges H."/>
            <person name="Blanchet N."/>
            <person name="Boniface M.C."/>
            <person name="Brunel D."/>
            <person name="Catrice O."/>
            <person name="Chaidir N."/>
            <person name="Claudel C."/>
            <person name="Donnadieu C."/>
            <person name="Faraut T."/>
            <person name="Fievet G."/>
            <person name="Helmstetter N."/>
            <person name="King M."/>
            <person name="Knapp S.J."/>
            <person name="Lai Z."/>
            <person name="Le Paslier M.C."/>
            <person name="Lippi Y."/>
            <person name="Lorenzon L."/>
            <person name="Mandel J.R."/>
            <person name="Marage G."/>
            <person name="Marchand G."/>
            <person name="Marquand E."/>
            <person name="Bret-Mestries E."/>
            <person name="Morien E."/>
            <person name="Nambeesan S."/>
            <person name="Nguyen T."/>
            <person name="Pegot-Espagnet P."/>
            <person name="Pouilly N."/>
            <person name="Raftis F."/>
            <person name="Sallet E."/>
            <person name="Schiex T."/>
            <person name="Thomas J."/>
            <person name="Vandecasteele C."/>
            <person name="Vares D."/>
            <person name="Vear F."/>
            <person name="Vautrin S."/>
            <person name="Crespi M."/>
            <person name="Mangin B."/>
            <person name="Burke J.M."/>
            <person name="Salse J."/>
            <person name="Munos S."/>
            <person name="Vincourt P."/>
            <person name="Rieseberg L.H."/>
            <person name="Langlade N.B."/>
        </authorList>
    </citation>
    <scope>NUCLEOTIDE SEQUENCE [LARGE SCALE GENOMIC DNA]</scope>
    <source>
        <strain evidence="9">cv. SF193</strain>
    </source>
</reference>
<dbReference type="InParanoid" id="A0A251RYE4"/>
<dbReference type="GO" id="GO:0009617">
    <property type="term" value="P:response to bacterium"/>
    <property type="evidence" value="ECO:0007669"/>
    <property type="project" value="InterPro"/>
</dbReference>
<evidence type="ECO:0000256" key="2">
    <source>
        <dbReference type="ARBA" id="ARBA00022692"/>
    </source>
</evidence>
<feature type="transmembrane region" description="Helical" evidence="6">
    <location>
        <begin position="76"/>
        <end position="100"/>
    </location>
</feature>
<evidence type="ECO:0000256" key="6">
    <source>
        <dbReference type="RuleBase" id="RU363132"/>
    </source>
</evidence>
<dbReference type="GO" id="GO:0005789">
    <property type="term" value="C:endoplasmic reticulum membrane"/>
    <property type="evidence" value="ECO:0007669"/>
    <property type="project" value="UniProtKB-SubCell"/>
</dbReference>
<feature type="transmembrane region" description="Helical" evidence="6">
    <location>
        <begin position="143"/>
        <end position="167"/>
    </location>
</feature>
<dbReference type="InterPro" id="IPR003388">
    <property type="entry name" value="Reticulon"/>
</dbReference>
<name>A0A251RYE4_HELAN</name>
<proteinExistence type="predicted"/>
<gene>
    <name evidence="8" type="ORF">HannXRQ_Chr17g0567161</name>
</gene>
<accession>A0A251RYE4</accession>
<keyword evidence="9" id="KW-1185">Reference proteome</keyword>
<dbReference type="PROSITE" id="PS50845">
    <property type="entry name" value="RETICULON"/>
    <property type="match status" value="1"/>
</dbReference>
<sequence>MPIYSSSVPEESNDCNSLNGKLFGREQPLHSVLGGGQVADIILWRNKSLSAAIMLGFTTIWFLFEVLEYTFVSVVFYSMILGILMVFIGRIVMSALLPFYRNSTDLTDEKKLYIALAYLFLGAPLLIRNFLVTELALLMTSVIVNHFSPLNLLFFCVICLGTLPVFYEKCEKEVDFLINKGMKYATKKLKNFEKYVKEKKANYIGLSFLFTSLLA</sequence>
<evidence type="ECO:0000313" key="8">
    <source>
        <dbReference type="EMBL" id="OTF87909.1"/>
    </source>
</evidence>
<feature type="transmembrane region" description="Helical" evidence="6">
    <location>
        <begin position="48"/>
        <end position="64"/>
    </location>
</feature>
<feature type="domain" description="Reticulon" evidence="7">
    <location>
        <begin position="38"/>
        <end position="199"/>
    </location>
</feature>
<evidence type="ECO:0000256" key="4">
    <source>
        <dbReference type="ARBA" id="ARBA00022989"/>
    </source>
</evidence>
<dbReference type="AlphaFoldDB" id="A0A251RYE4"/>